<protein>
    <submittedName>
        <fullName evidence="3">Uncharacterized protein</fullName>
    </submittedName>
</protein>
<feature type="compositionally biased region" description="Basic and acidic residues" evidence="2">
    <location>
        <begin position="280"/>
        <end position="298"/>
    </location>
</feature>
<feature type="compositionally biased region" description="Basic and acidic residues" evidence="2">
    <location>
        <begin position="186"/>
        <end position="198"/>
    </location>
</feature>
<comment type="caution">
    <text evidence="3">The sequence shown here is derived from an EMBL/GenBank/DDBJ whole genome shotgun (WGS) entry which is preliminary data.</text>
</comment>
<feature type="region of interest" description="Disordered" evidence="2">
    <location>
        <begin position="280"/>
        <end position="330"/>
    </location>
</feature>
<evidence type="ECO:0000313" key="4">
    <source>
        <dbReference type="Proteomes" id="UP000294746"/>
    </source>
</evidence>
<accession>A0A4R2RMA4</accession>
<feature type="region of interest" description="Disordered" evidence="2">
    <location>
        <begin position="241"/>
        <end position="265"/>
    </location>
</feature>
<gene>
    <name evidence="3" type="ORF">EDD57_1439</name>
</gene>
<keyword evidence="1" id="KW-0175">Coiled coil</keyword>
<evidence type="ECO:0000256" key="1">
    <source>
        <dbReference type="SAM" id="Coils"/>
    </source>
</evidence>
<sequence>MEMSEKKRKTEEEVKKLSWIAMSQLEKATIYYLLIFVQFIEALESRKVDISSYRPESLFVLVNQLRVLLLRKKECYSLYWKDLDQEVLFSNKFHNNYEKLIMEIRKKNKRYQGQYPWDRIMDELKRYKEYQILKKELEEEDKSLYPPSSLTKKSDRLKSTPFIEKHKPIIQKKSVEKKKASSWTKPSEDDKPATEPKPVKSVKGSPWKKYEEDKKQSIQQKTVENAKVSSVSSWVKFGEDEKRNSQKKWIEDEKQKSSIENEKAPLIENEKTPLWKKFIKDRGFSKSSEQEDGPKTKTESTNQEIHPKPIPKPKITEKPKTAYPVDQRKKEINWSRTGIRIFLNHKS</sequence>
<keyword evidence="4" id="KW-1185">Reference proteome</keyword>
<feature type="coiled-coil region" evidence="1">
    <location>
        <begin position="94"/>
        <end position="140"/>
    </location>
</feature>
<dbReference type="EMBL" id="SLXV01000043">
    <property type="protein sequence ID" value="TCP64124.1"/>
    <property type="molecule type" value="Genomic_DNA"/>
</dbReference>
<organism evidence="3 4">
    <name type="scientific">Baia soyae</name>
    <dbReference type="NCBI Taxonomy" id="1544746"/>
    <lineage>
        <taxon>Bacteria</taxon>
        <taxon>Bacillati</taxon>
        <taxon>Bacillota</taxon>
        <taxon>Bacilli</taxon>
        <taxon>Bacillales</taxon>
        <taxon>Thermoactinomycetaceae</taxon>
        <taxon>Baia</taxon>
    </lineage>
</organism>
<reference evidence="3 4" key="1">
    <citation type="submission" date="2019-03" db="EMBL/GenBank/DDBJ databases">
        <title>Genomic Encyclopedia of Type Strains, Phase IV (KMG-IV): sequencing the most valuable type-strain genomes for metagenomic binning, comparative biology and taxonomic classification.</title>
        <authorList>
            <person name="Goeker M."/>
        </authorList>
    </citation>
    <scope>NUCLEOTIDE SEQUENCE [LARGE SCALE GENOMIC DNA]</scope>
    <source>
        <strain evidence="3 4">DSM 46831</strain>
    </source>
</reference>
<dbReference type="AlphaFoldDB" id="A0A4R2RMA4"/>
<name>A0A4R2RMA4_9BACL</name>
<dbReference type="OrthoDB" id="2986864at2"/>
<dbReference type="Proteomes" id="UP000294746">
    <property type="component" value="Unassembled WGS sequence"/>
</dbReference>
<feature type="compositionally biased region" description="Basic and acidic residues" evidence="2">
    <location>
        <begin position="314"/>
        <end position="330"/>
    </location>
</feature>
<feature type="region of interest" description="Disordered" evidence="2">
    <location>
        <begin position="172"/>
        <end position="225"/>
    </location>
</feature>
<evidence type="ECO:0000256" key="2">
    <source>
        <dbReference type="SAM" id="MobiDB-lite"/>
    </source>
</evidence>
<evidence type="ECO:0000313" key="3">
    <source>
        <dbReference type="EMBL" id="TCP64124.1"/>
    </source>
</evidence>
<dbReference type="RefSeq" id="WP_131849657.1">
    <property type="nucleotide sequence ID" value="NZ_SLXV01000043.1"/>
</dbReference>
<proteinExistence type="predicted"/>